<dbReference type="Pfam" id="PF13335">
    <property type="entry name" value="Mg_chelatase_C"/>
    <property type="match status" value="1"/>
</dbReference>
<evidence type="ECO:0000256" key="1">
    <source>
        <dbReference type="ARBA" id="ARBA00006354"/>
    </source>
</evidence>
<dbReference type="InterPro" id="IPR014721">
    <property type="entry name" value="Ribsml_uS5_D2-typ_fold_subgr"/>
</dbReference>
<evidence type="ECO:0000313" key="3">
    <source>
        <dbReference type="EMBL" id="CAB4691526.1"/>
    </source>
</evidence>
<dbReference type="GO" id="GO:0005524">
    <property type="term" value="F:ATP binding"/>
    <property type="evidence" value="ECO:0007669"/>
    <property type="project" value="InterPro"/>
</dbReference>
<dbReference type="Gene3D" id="3.40.50.300">
    <property type="entry name" value="P-loop containing nucleotide triphosphate hydrolases"/>
    <property type="match status" value="1"/>
</dbReference>
<dbReference type="PANTHER" id="PTHR32039:SF7">
    <property type="entry name" value="COMPETENCE PROTEIN COMM"/>
    <property type="match status" value="1"/>
</dbReference>
<dbReference type="InterPro" id="IPR004482">
    <property type="entry name" value="Mg_chelat-rel"/>
</dbReference>
<dbReference type="AlphaFoldDB" id="A0A6J6NYL6"/>
<dbReference type="InterPro" id="IPR003593">
    <property type="entry name" value="AAA+_ATPase"/>
</dbReference>
<sequence>MLARTLTHTLVGLEPRRVEVEAHLQRGVPAFAIVGLADRACQEAKERVRSGITSAELEWPVRRITVNLAPADLRKEGSGFDLPIALAVLAASRQVPAAALDGHAAIGELALDGRLRPVPGALVAAEGARRSGAERLVCAAESAAEVALAGIEPIAVRHLADAVAYLRGERSPPAVEAAPQPETIAPPDLADVRGQERARRVLEIAAAGGHNVLFAGPPGIGKTMLARRLPGILPPLDDASALEVTRIHSIAGLLAAGSGLVRVPPFRAPHHTVSTAALVGGGSSPRPGEATLAHRGVLFLDELPEFSRSTIEALRQPLEDGVVSIARVEGRAVFPARFLLAATMNLCPCGGRGDPAAECNCSPQQLDRYRERVSRPLLDRVDLVVSLPKPRAAELAGPPGEPTASVVRRVMLARKRLDDGVLELRPAAAELLDRAVDRLPLSGRGRAKMLNVAATIAALAGTEAIEPEAVAEALSYRSPLEVGRR</sequence>
<protein>
    <submittedName>
        <fullName evidence="3">Unannotated protein</fullName>
    </submittedName>
</protein>
<dbReference type="Pfam" id="PF13541">
    <property type="entry name" value="ChlI"/>
    <property type="match status" value="1"/>
</dbReference>
<evidence type="ECO:0000259" key="2">
    <source>
        <dbReference type="SMART" id="SM00382"/>
    </source>
</evidence>
<dbReference type="InterPro" id="IPR020568">
    <property type="entry name" value="Ribosomal_Su5_D2-typ_SF"/>
</dbReference>
<organism evidence="3">
    <name type="scientific">freshwater metagenome</name>
    <dbReference type="NCBI Taxonomy" id="449393"/>
    <lineage>
        <taxon>unclassified sequences</taxon>
        <taxon>metagenomes</taxon>
        <taxon>ecological metagenomes</taxon>
    </lineage>
</organism>
<dbReference type="InterPro" id="IPR045006">
    <property type="entry name" value="CHLI-like"/>
</dbReference>
<dbReference type="Pfam" id="PF01078">
    <property type="entry name" value="Mg_chelatase"/>
    <property type="match status" value="1"/>
</dbReference>
<name>A0A6J6NYL6_9ZZZZ</name>
<dbReference type="Gene3D" id="3.30.230.10">
    <property type="match status" value="1"/>
</dbReference>
<reference evidence="3" key="1">
    <citation type="submission" date="2020-05" db="EMBL/GenBank/DDBJ databases">
        <authorList>
            <person name="Chiriac C."/>
            <person name="Salcher M."/>
            <person name="Ghai R."/>
            <person name="Kavagutti S V."/>
        </authorList>
    </citation>
    <scope>NUCLEOTIDE SEQUENCE</scope>
</reference>
<dbReference type="InterPro" id="IPR025158">
    <property type="entry name" value="Mg_chelat-rel_C"/>
</dbReference>
<accession>A0A6J6NYL6</accession>
<comment type="similarity">
    <text evidence="1">Belongs to the Mg-chelatase subunits D/I family. ComM subfamily.</text>
</comment>
<dbReference type="PANTHER" id="PTHR32039">
    <property type="entry name" value="MAGNESIUM-CHELATASE SUBUNIT CHLI"/>
    <property type="match status" value="1"/>
</dbReference>
<dbReference type="SMART" id="SM00382">
    <property type="entry name" value="AAA"/>
    <property type="match status" value="1"/>
</dbReference>
<feature type="domain" description="AAA+ ATPase" evidence="2">
    <location>
        <begin position="208"/>
        <end position="391"/>
    </location>
</feature>
<dbReference type="InterPro" id="IPR000523">
    <property type="entry name" value="Mg_chelatse_chII-like_cat_dom"/>
</dbReference>
<dbReference type="SUPFAM" id="SSF52540">
    <property type="entry name" value="P-loop containing nucleoside triphosphate hydrolases"/>
    <property type="match status" value="1"/>
</dbReference>
<dbReference type="InterPro" id="IPR027417">
    <property type="entry name" value="P-loop_NTPase"/>
</dbReference>
<gene>
    <name evidence="3" type="ORF">UFOPK2399_00751</name>
</gene>
<proteinExistence type="inferred from homology"/>
<dbReference type="EMBL" id="CAEZXP010000001">
    <property type="protein sequence ID" value="CAB4691526.1"/>
    <property type="molecule type" value="Genomic_DNA"/>
</dbReference>
<dbReference type="NCBIfam" id="TIGR00368">
    <property type="entry name" value="YifB family Mg chelatase-like AAA ATPase"/>
    <property type="match status" value="1"/>
</dbReference>
<dbReference type="SUPFAM" id="SSF54211">
    <property type="entry name" value="Ribosomal protein S5 domain 2-like"/>
    <property type="match status" value="1"/>
</dbReference>